<sequence length="116" mass="13701">MGHTAYHYNHRKNSHPNEIDQDKENGVTKPKWWLPTEVTKILDRKAIQQKMISHHKEDWAQVKTLTNRDKTEDHADPSTPTTFHIDEEPPMADCTIHPDLETWRKVQQQKKDPQTT</sequence>
<dbReference type="EMBL" id="QTSX02000740">
    <property type="protein sequence ID" value="KAJ9085899.1"/>
    <property type="molecule type" value="Genomic_DNA"/>
</dbReference>
<organism evidence="1 2">
    <name type="scientific">Entomophthora muscae</name>
    <dbReference type="NCBI Taxonomy" id="34485"/>
    <lineage>
        <taxon>Eukaryota</taxon>
        <taxon>Fungi</taxon>
        <taxon>Fungi incertae sedis</taxon>
        <taxon>Zoopagomycota</taxon>
        <taxon>Entomophthoromycotina</taxon>
        <taxon>Entomophthoromycetes</taxon>
        <taxon>Entomophthorales</taxon>
        <taxon>Entomophthoraceae</taxon>
        <taxon>Entomophthora</taxon>
    </lineage>
</organism>
<accession>A0ACC2UFS6</accession>
<evidence type="ECO:0000313" key="2">
    <source>
        <dbReference type="Proteomes" id="UP001165960"/>
    </source>
</evidence>
<protein>
    <submittedName>
        <fullName evidence="1">Uncharacterized protein</fullName>
    </submittedName>
</protein>
<evidence type="ECO:0000313" key="1">
    <source>
        <dbReference type="EMBL" id="KAJ9085899.1"/>
    </source>
</evidence>
<name>A0ACC2UFS6_9FUNG</name>
<proteinExistence type="predicted"/>
<dbReference type="Proteomes" id="UP001165960">
    <property type="component" value="Unassembled WGS sequence"/>
</dbReference>
<gene>
    <name evidence="1" type="ORF">DSO57_1009478</name>
</gene>
<comment type="caution">
    <text evidence="1">The sequence shown here is derived from an EMBL/GenBank/DDBJ whole genome shotgun (WGS) entry which is preliminary data.</text>
</comment>
<reference evidence="1" key="1">
    <citation type="submission" date="2022-04" db="EMBL/GenBank/DDBJ databases">
        <title>Genome of the entomopathogenic fungus Entomophthora muscae.</title>
        <authorList>
            <person name="Elya C."/>
            <person name="Lovett B.R."/>
            <person name="Lee E."/>
            <person name="Macias A.M."/>
            <person name="Hajek A.E."/>
            <person name="De Bivort B.L."/>
            <person name="Kasson M.T."/>
            <person name="De Fine Licht H.H."/>
            <person name="Stajich J.E."/>
        </authorList>
    </citation>
    <scope>NUCLEOTIDE SEQUENCE</scope>
    <source>
        <strain evidence="1">Berkeley</strain>
    </source>
</reference>
<keyword evidence="2" id="KW-1185">Reference proteome</keyword>